<evidence type="ECO:0000256" key="2">
    <source>
        <dbReference type="ARBA" id="ARBA00010877"/>
    </source>
</evidence>
<evidence type="ECO:0000256" key="3">
    <source>
        <dbReference type="ARBA" id="ARBA00022692"/>
    </source>
</evidence>
<feature type="region of interest" description="Disordered" evidence="9">
    <location>
        <begin position="104"/>
        <end position="131"/>
    </location>
</feature>
<evidence type="ECO:0000256" key="6">
    <source>
        <dbReference type="ARBA" id="ARBA00023128"/>
    </source>
</evidence>
<comment type="similarity">
    <text evidence="2">Belongs to the MICOS complex subunit Mic60 family.</text>
</comment>
<feature type="region of interest" description="Disordered" evidence="9">
    <location>
        <begin position="182"/>
        <end position="243"/>
    </location>
</feature>
<comment type="caution">
    <text evidence="10">The sequence shown here is derived from an EMBL/GenBank/DDBJ whole genome shotgun (WGS) entry which is preliminary data.</text>
</comment>
<feature type="compositionally biased region" description="Polar residues" evidence="9">
    <location>
        <begin position="225"/>
        <end position="237"/>
    </location>
</feature>
<feature type="compositionally biased region" description="Basic and acidic residues" evidence="9">
    <location>
        <begin position="182"/>
        <end position="199"/>
    </location>
</feature>
<evidence type="ECO:0000256" key="5">
    <source>
        <dbReference type="ARBA" id="ARBA00022989"/>
    </source>
</evidence>
<dbReference type="STRING" id="3750.A0A498I0A2"/>
<feature type="compositionally biased region" description="Basic and acidic residues" evidence="9">
    <location>
        <begin position="210"/>
        <end position="222"/>
    </location>
</feature>
<feature type="compositionally biased region" description="Low complexity" evidence="9">
    <location>
        <begin position="33"/>
        <end position="45"/>
    </location>
</feature>
<keyword evidence="3" id="KW-0812">Transmembrane</keyword>
<feature type="coiled-coil region" evidence="8">
    <location>
        <begin position="365"/>
        <end position="457"/>
    </location>
</feature>
<dbReference type="PANTHER" id="PTHR15415:SF7">
    <property type="entry name" value="MICOS COMPLEX SUBUNIT MIC60"/>
    <property type="match status" value="1"/>
</dbReference>
<evidence type="ECO:0000313" key="10">
    <source>
        <dbReference type="EMBL" id="RXH75662.1"/>
    </source>
</evidence>
<keyword evidence="7" id="KW-0472">Membrane</keyword>
<name>A0A498I0A2_MALDO</name>
<feature type="region of interest" description="Disordered" evidence="9">
    <location>
        <begin position="33"/>
        <end position="67"/>
    </location>
</feature>
<evidence type="ECO:0000256" key="1">
    <source>
        <dbReference type="ARBA" id="ARBA00004273"/>
    </source>
</evidence>
<proteinExistence type="inferred from homology"/>
<keyword evidence="6" id="KW-0496">Mitochondrion</keyword>
<dbReference type="Pfam" id="PF09731">
    <property type="entry name" value="Mitofilin"/>
    <property type="match status" value="1"/>
</dbReference>
<dbReference type="GO" id="GO:0061617">
    <property type="term" value="C:MICOS complex"/>
    <property type="evidence" value="ECO:0007669"/>
    <property type="project" value="TreeGrafter"/>
</dbReference>
<evidence type="ECO:0008006" key="12">
    <source>
        <dbReference type="Google" id="ProtNLM"/>
    </source>
</evidence>
<dbReference type="PANTHER" id="PTHR15415">
    <property type="entry name" value="MITOFILIN"/>
    <property type="match status" value="1"/>
</dbReference>
<keyword evidence="8" id="KW-0175">Coiled coil</keyword>
<reference evidence="10 11" key="1">
    <citation type="submission" date="2018-10" db="EMBL/GenBank/DDBJ databases">
        <title>A high-quality apple genome assembly.</title>
        <authorList>
            <person name="Hu J."/>
        </authorList>
    </citation>
    <scope>NUCLEOTIDE SEQUENCE [LARGE SCALE GENOMIC DNA]</scope>
    <source>
        <strain evidence="11">cv. HFTH1</strain>
        <tissue evidence="10">Young leaf</tissue>
    </source>
</reference>
<dbReference type="InterPro" id="IPR019133">
    <property type="entry name" value="MIC60"/>
</dbReference>
<comment type="subcellular location">
    <subcellularLocation>
        <location evidence="1">Mitochondrion inner membrane</location>
    </subcellularLocation>
</comment>
<evidence type="ECO:0000256" key="9">
    <source>
        <dbReference type="SAM" id="MobiDB-lite"/>
    </source>
</evidence>
<keyword evidence="5" id="KW-1133">Transmembrane helix</keyword>
<evidence type="ECO:0000256" key="4">
    <source>
        <dbReference type="ARBA" id="ARBA00022792"/>
    </source>
</evidence>
<organism evidence="10 11">
    <name type="scientific">Malus domestica</name>
    <name type="common">Apple</name>
    <name type="synonym">Pyrus malus</name>
    <dbReference type="NCBI Taxonomy" id="3750"/>
    <lineage>
        <taxon>Eukaryota</taxon>
        <taxon>Viridiplantae</taxon>
        <taxon>Streptophyta</taxon>
        <taxon>Embryophyta</taxon>
        <taxon>Tracheophyta</taxon>
        <taxon>Spermatophyta</taxon>
        <taxon>Magnoliopsida</taxon>
        <taxon>eudicotyledons</taxon>
        <taxon>Gunneridae</taxon>
        <taxon>Pentapetalae</taxon>
        <taxon>rosids</taxon>
        <taxon>fabids</taxon>
        <taxon>Rosales</taxon>
        <taxon>Rosaceae</taxon>
        <taxon>Amygdaloideae</taxon>
        <taxon>Maleae</taxon>
        <taxon>Malus</taxon>
    </lineage>
</organism>
<evidence type="ECO:0000313" key="11">
    <source>
        <dbReference type="Proteomes" id="UP000290289"/>
    </source>
</evidence>
<dbReference type="GO" id="GO:0042407">
    <property type="term" value="P:cristae formation"/>
    <property type="evidence" value="ECO:0007669"/>
    <property type="project" value="TreeGrafter"/>
</dbReference>
<dbReference type="EMBL" id="RDQH01000341">
    <property type="protein sequence ID" value="RXH75662.1"/>
    <property type="molecule type" value="Genomic_DNA"/>
</dbReference>
<protein>
    <recommendedName>
        <fullName evidence="12">MICOS complex subunit MIC60</fullName>
    </recommendedName>
</protein>
<gene>
    <name evidence="10" type="ORF">DVH24_039361</name>
</gene>
<accession>A0A498I0A2</accession>
<feature type="compositionally biased region" description="Polar residues" evidence="9">
    <location>
        <begin position="46"/>
        <end position="66"/>
    </location>
</feature>
<evidence type="ECO:0000256" key="8">
    <source>
        <dbReference type="SAM" id="Coils"/>
    </source>
</evidence>
<dbReference type="AlphaFoldDB" id="A0A498I0A2"/>
<keyword evidence="4" id="KW-0999">Mitochondrion inner membrane</keyword>
<evidence type="ECO:0000256" key="7">
    <source>
        <dbReference type="ARBA" id="ARBA00023136"/>
    </source>
</evidence>
<sequence>MYLGLLPYLFTYTAQTKTIRFATLLVCHSAPSRFTSTSTTSPTRTNPFLSGPSSADSSRAPTFHQTSSLQRPLSLSLSRNPCCEGQFCRLHLVKKDSEPITREFSAAASRTSSHHPGGAPNPPPPGKGGSSAKIFLGSAAVGAGFVAAYKTGYLDPIFGAKEKSDSVKDAAIGFEDHKHVGEEKHDEERAGIAEEKVETQSDVPNVADGNKPESDITSEKGWPEYSQNANLGSSSEGNVDVKSAEEETSYITRVMSKNNVQLDINIEESLFERVLNEVAFGETLFLQVALGIGEEPSGSLLKAYHLKDGANESIEFTNRQDGNEYDSFPNEKEALNVIKGLNDAYISKDEKLVLDFLQAIHTAEKRQAELDANVFSEEKRRLKEKYEKELKDAGTRELMLAEEAAMLDKELKRERAKAAAALKSLKEKLEETYKTELEHKESEAEMKLKKVEELAKAGLAAAIAREKTSQIEKMAEANLHINALCVAFCARSDEARQTHSAHKFALGALALDDALSKGLPIEREIEALQTYLEGIDKDSILDVVLSSLPEETRRNGTDTLLQLNQKFDALKGTVRHLSLIPLGGGGILAHSLAHIASWLKVKEDDHSGDGIESIINKVEYYLAEGKIAEAAEAFEGVKGTQATEVVGEWVKRARNRAITDQALTLLQSYATSISVM</sequence>
<keyword evidence="11" id="KW-1185">Reference proteome</keyword>
<dbReference type="Proteomes" id="UP000290289">
    <property type="component" value="Chromosome 15"/>
</dbReference>